<dbReference type="Proteomes" id="UP000598146">
    <property type="component" value="Unassembled WGS sequence"/>
</dbReference>
<keyword evidence="1" id="KW-0880">Kelch repeat</keyword>
<dbReference type="PROSITE" id="PS51257">
    <property type="entry name" value="PROKAR_LIPOPROTEIN"/>
    <property type="match status" value="1"/>
</dbReference>
<dbReference type="Gene3D" id="2.120.10.80">
    <property type="entry name" value="Kelch-type beta propeller"/>
    <property type="match status" value="2"/>
</dbReference>
<dbReference type="InterPro" id="IPR006652">
    <property type="entry name" value="Kelch_1"/>
</dbReference>
<sequence length="328" mass="33143">MHRTMMAILVGVLVSVTGCTGTPTARRDTGTGSPAAASGIDWRRLPPAPSSRTEVAAAASGTRIVVVGGYRADGATLASTEILDTAAGVWQRGPDLPVAVNHAMAATVGDTVYVFGGHLADGRPSTGAYRLDGTAWQPVASLPEGRAAGTAVALDGLVYLAAGLGPAGLAGEMFIYDPATDGWSSAPGPPTRREHLGGAGFGGLVYTVGGRTGGLDTNLSAFEAFDPRTRHWVSLPDLPTRRGGLAATATCTGRVVAVGGEAATTFAEAEAFDIRTGTWQALAPLPTPRHGLGVVAIGDVVYALAGGPEPGLHVADTVEALDLPGSCR</sequence>
<dbReference type="SUPFAM" id="SSF117281">
    <property type="entry name" value="Kelch motif"/>
    <property type="match status" value="2"/>
</dbReference>
<dbReference type="InterPro" id="IPR051746">
    <property type="entry name" value="Kelch_domain_containing_8"/>
</dbReference>
<protein>
    <submittedName>
        <fullName evidence="4">Galactose oxidase</fullName>
    </submittedName>
</protein>
<dbReference type="AlphaFoldDB" id="A0A931C352"/>
<comment type="caution">
    <text evidence="4">The sequence shown here is derived from an EMBL/GenBank/DDBJ whole genome shotgun (WGS) entry which is preliminary data.</text>
</comment>
<evidence type="ECO:0000256" key="1">
    <source>
        <dbReference type="ARBA" id="ARBA00022441"/>
    </source>
</evidence>
<dbReference type="RefSeq" id="WP_196413157.1">
    <property type="nucleotide sequence ID" value="NZ_JADQTO010000003.1"/>
</dbReference>
<evidence type="ECO:0000256" key="2">
    <source>
        <dbReference type="ARBA" id="ARBA00022737"/>
    </source>
</evidence>
<feature type="region of interest" description="Disordered" evidence="3">
    <location>
        <begin position="22"/>
        <end position="49"/>
    </location>
</feature>
<keyword evidence="5" id="KW-1185">Reference proteome</keyword>
<accession>A0A931C352</accession>
<dbReference type="SMART" id="SM00612">
    <property type="entry name" value="Kelch"/>
    <property type="match status" value="5"/>
</dbReference>
<dbReference type="Pfam" id="PF24681">
    <property type="entry name" value="Kelch_KLHDC2_KLHL20_DRC7"/>
    <property type="match status" value="1"/>
</dbReference>
<evidence type="ECO:0000256" key="3">
    <source>
        <dbReference type="SAM" id="MobiDB-lite"/>
    </source>
</evidence>
<dbReference type="InterPro" id="IPR015915">
    <property type="entry name" value="Kelch-typ_b-propeller"/>
</dbReference>
<dbReference type="Pfam" id="PF01344">
    <property type="entry name" value="Kelch_1"/>
    <property type="match status" value="1"/>
</dbReference>
<evidence type="ECO:0000313" key="4">
    <source>
        <dbReference type="EMBL" id="MBG0561364.1"/>
    </source>
</evidence>
<dbReference type="PANTHER" id="PTHR46260">
    <property type="entry name" value="RING-TYPE DOMAIN-CONTAINING PROTEIN"/>
    <property type="match status" value="1"/>
</dbReference>
<proteinExistence type="predicted"/>
<reference evidence="4" key="1">
    <citation type="submission" date="2020-11" db="EMBL/GenBank/DDBJ databases">
        <title>Isolation and identification of active actinomycetes.</title>
        <authorList>
            <person name="Sun X."/>
        </authorList>
    </citation>
    <scope>NUCLEOTIDE SEQUENCE</scope>
    <source>
        <strain evidence="4">NEAU-A11</strain>
    </source>
</reference>
<dbReference type="PANTHER" id="PTHR46260:SF3">
    <property type="entry name" value="RING-TYPE DOMAIN-CONTAINING PROTEIN"/>
    <property type="match status" value="1"/>
</dbReference>
<organism evidence="4 5">
    <name type="scientific">Actinoplanes aureus</name>
    <dbReference type="NCBI Taxonomy" id="2792083"/>
    <lineage>
        <taxon>Bacteria</taxon>
        <taxon>Bacillati</taxon>
        <taxon>Actinomycetota</taxon>
        <taxon>Actinomycetes</taxon>
        <taxon>Micromonosporales</taxon>
        <taxon>Micromonosporaceae</taxon>
        <taxon>Actinoplanes</taxon>
    </lineage>
</organism>
<name>A0A931C352_9ACTN</name>
<evidence type="ECO:0000313" key="5">
    <source>
        <dbReference type="Proteomes" id="UP000598146"/>
    </source>
</evidence>
<dbReference type="EMBL" id="JADQTO010000003">
    <property type="protein sequence ID" value="MBG0561364.1"/>
    <property type="molecule type" value="Genomic_DNA"/>
</dbReference>
<gene>
    <name evidence="4" type="ORF">I4J89_07805</name>
</gene>
<keyword evidence="2" id="KW-0677">Repeat</keyword>